<keyword evidence="1" id="KW-0472">Membrane</keyword>
<accession>A0A1G7NEI0</accession>
<evidence type="ECO:0000313" key="2">
    <source>
        <dbReference type="EMBL" id="SDF72468.1"/>
    </source>
</evidence>
<evidence type="ECO:0000313" key="3">
    <source>
        <dbReference type="Proteomes" id="UP000198641"/>
    </source>
</evidence>
<evidence type="ECO:0000256" key="1">
    <source>
        <dbReference type="SAM" id="Phobius"/>
    </source>
</evidence>
<name>A0A1G7NEI0_9GAMM</name>
<dbReference type="EMBL" id="FNCI01000001">
    <property type="protein sequence ID" value="SDF72468.1"/>
    <property type="molecule type" value="Genomic_DNA"/>
</dbReference>
<proteinExistence type="predicted"/>
<keyword evidence="1" id="KW-1133">Transmembrane helix</keyword>
<dbReference type="AlphaFoldDB" id="A0A1G7NEI0"/>
<sequence length="219" mass="23519">MLQHQWLARLYAFLSLFGSLPAFRQAFLIFHWEALLAAVLPIFFFTQAITASGTAVLDQSAVSASSRSSRVSAARAVAVSSLAASKARVRSASAASFRSACCRRHSRVATSAVFSIRAARRSASAASRSAVTVSKCSQPVTAAARPASSSHTQPGTQRMVETISPHPYRHRRPAWLRQAADRGRAHARLLGAAPARPDACRRHIPSGSVRCMPRPPAPH</sequence>
<organism evidence="2 3">
    <name type="scientific">Onishia taeanensis</name>
    <dbReference type="NCBI Taxonomy" id="284577"/>
    <lineage>
        <taxon>Bacteria</taxon>
        <taxon>Pseudomonadati</taxon>
        <taxon>Pseudomonadota</taxon>
        <taxon>Gammaproteobacteria</taxon>
        <taxon>Oceanospirillales</taxon>
        <taxon>Halomonadaceae</taxon>
        <taxon>Onishia</taxon>
    </lineage>
</organism>
<keyword evidence="3" id="KW-1185">Reference proteome</keyword>
<dbReference type="Proteomes" id="UP000198641">
    <property type="component" value="Unassembled WGS sequence"/>
</dbReference>
<reference evidence="2 3" key="1">
    <citation type="submission" date="2016-10" db="EMBL/GenBank/DDBJ databases">
        <authorList>
            <person name="de Groot N.N."/>
        </authorList>
    </citation>
    <scope>NUCLEOTIDE SEQUENCE [LARGE SCALE GENOMIC DNA]</scope>
    <source>
        <strain evidence="2 3">BH539</strain>
    </source>
</reference>
<keyword evidence="1" id="KW-0812">Transmembrane</keyword>
<gene>
    <name evidence="2" type="ORF">SAMN05216571_101397</name>
</gene>
<feature type="transmembrane region" description="Helical" evidence="1">
    <location>
        <begin position="34"/>
        <end position="57"/>
    </location>
</feature>
<protein>
    <submittedName>
        <fullName evidence="2">Uncharacterized protein</fullName>
    </submittedName>
</protein>